<accession>A0A928BQQ8</accession>
<dbReference type="EMBL" id="SUYD01000001">
    <property type="protein sequence ID" value="MBE6265111.1"/>
    <property type="molecule type" value="Genomic_DNA"/>
</dbReference>
<comment type="caution">
    <text evidence="9">The sequence shown here is derived from an EMBL/GenBank/DDBJ whole genome shotgun (WGS) entry which is preliminary data.</text>
</comment>
<keyword evidence="6 7" id="KW-0472">Membrane</keyword>
<dbReference type="PANTHER" id="PTHR43652">
    <property type="entry name" value="BASIC AMINO ACID ANTIPORTER YFCC-RELATED"/>
    <property type="match status" value="1"/>
</dbReference>
<dbReference type="GO" id="GO:0008324">
    <property type="term" value="F:monoatomic cation transmembrane transporter activity"/>
    <property type="evidence" value="ECO:0007669"/>
    <property type="project" value="InterPro"/>
</dbReference>
<feature type="transmembrane region" description="Helical" evidence="7">
    <location>
        <begin position="138"/>
        <end position="159"/>
    </location>
</feature>
<sequence length="501" mass="54145">MEIYGFSLDAWITILTVLTMFTVLLTTKLRADLVFLGAIGVLLVTGVLDQKEAFAGFSSGSVVVIGVLFVVVAGLTHTGVLQWIVKNLLGQPRSYTKAVVRLMVPVAVLSSFLSNTTVVALFVNIVKMWSKKLNISPSKLLIPLSYASGMGGVCTLIGTPPNLIISGLYTEHTGNTINVLATTIPGLFCLFIGILSIIAMRKLLPNRKAPEDSLEDTDDYTIEMLVPSDNKFIGETLGYAELLEVKGGRLIKMHHFDNVPVKIDKNEFIMGGDHLVFAGRIKDILELQQTHGLIKGEEVINIGTKTIISTVIMITMVVLSALNVMPLLNCAFLAAAAMLVAECCTPNQAMKAINWDILMVFAGSVVLGTAIQKTGIAELLAFEILDVCGTNPIVVMTAICFVGTFITEFISNTAAGAMFFPIMYEAAEKLGYEPFPFLIALMVSVSSSFATPIGSPTHMLVYGPGGYRFSDFMRIGLLMNLIILAANIFIVNIVYPLTPLQ</sequence>
<feature type="transmembrane region" description="Helical" evidence="7">
    <location>
        <begin position="179"/>
        <end position="200"/>
    </location>
</feature>
<evidence type="ECO:0000256" key="2">
    <source>
        <dbReference type="ARBA" id="ARBA00022448"/>
    </source>
</evidence>
<evidence type="ECO:0000313" key="10">
    <source>
        <dbReference type="Proteomes" id="UP000763088"/>
    </source>
</evidence>
<keyword evidence="4" id="KW-0677">Repeat</keyword>
<dbReference type="Pfam" id="PF03600">
    <property type="entry name" value="CitMHS"/>
    <property type="match status" value="1"/>
</dbReference>
<feature type="transmembrane region" description="Helical" evidence="7">
    <location>
        <begin position="475"/>
        <end position="495"/>
    </location>
</feature>
<evidence type="ECO:0000256" key="5">
    <source>
        <dbReference type="ARBA" id="ARBA00022989"/>
    </source>
</evidence>
<name>A0A928BQQ8_XYLRU</name>
<reference evidence="9" key="1">
    <citation type="submission" date="2019-04" db="EMBL/GenBank/DDBJ databases">
        <title>Evolution of Biomass-Degrading Anaerobic Consortia Revealed by Metagenomics.</title>
        <authorList>
            <person name="Peng X."/>
        </authorList>
    </citation>
    <scope>NUCLEOTIDE SEQUENCE</scope>
    <source>
        <strain evidence="9">SIG141</strain>
    </source>
</reference>
<feature type="transmembrane region" description="Helical" evidence="7">
    <location>
        <begin position="104"/>
        <end position="126"/>
    </location>
</feature>
<feature type="transmembrane region" description="Helical" evidence="7">
    <location>
        <begin position="393"/>
        <end position="423"/>
    </location>
</feature>
<feature type="transmembrane region" description="Helical" evidence="7">
    <location>
        <begin position="435"/>
        <end position="454"/>
    </location>
</feature>
<dbReference type="GO" id="GO:0005886">
    <property type="term" value="C:plasma membrane"/>
    <property type="evidence" value="ECO:0007669"/>
    <property type="project" value="TreeGrafter"/>
</dbReference>
<evidence type="ECO:0000256" key="1">
    <source>
        <dbReference type="ARBA" id="ARBA00004141"/>
    </source>
</evidence>
<feature type="transmembrane region" description="Helical" evidence="7">
    <location>
        <begin position="352"/>
        <end position="372"/>
    </location>
</feature>
<feature type="transmembrane region" description="Helical" evidence="7">
    <location>
        <begin position="7"/>
        <end position="25"/>
    </location>
</feature>
<evidence type="ECO:0000256" key="6">
    <source>
        <dbReference type="ARBA" id="ARBA00023136"/>
    </source>
</evidence>
<organism evidence="9 10">
    <name type="scientific">Xylanibacter ruminicola</name>
    <name type="common">Prevotella ruminicola</name>
    <dbReference type="NCBI Taxonomy" id="839"/>
    <lineage>
        <taxon>Bacteria</taxon>
        <taxon>Pseudomonadati</taxon>
        <taxon>Bacteroidota</taxon>
        <taxon>Bacteroidia</taxon>
        <taxon>Bacteroidales</taxon>
        <taxon>Prevotellaceae</taxon>
        <taxon>Xylanibacter</taxon>
    </lineage>
</organism>
<evidence type="ECO:0000256" key="7">
    <source>
        <dbReference type="SAM" id="Phobius"/>
    </source>
</evidence>
<keyword evidence="2" id="KW-0813">Transport</keyword>
<dbReference type="Proteomes" id="UP000763088">
    <property type="component" value="Unassembled WGS sequence"/>
</dbReference>
<evidence type="ECO:0000259" key="8">
    <source>
        <dbReference type="PROSITE" id="PS51202"/>
    </source>
</evidence>
<comment type="subcellular location">
    <subcellularLocation>
        <location evidence="1">Membrane</location>
        <topology evidence="1">Multi-pass membrane protein</topology>
    </subcellularLocation>
</comment>
<proteinExistence type="predicted"/>
<dbReference type="SUPFAM" id="SSF116726">
    <property type="entry name" value="TrkA C-terminal domain-like"/>
    <property type="match status" value="1"/>
</dbReference>
<dbReference type="InterPro" id="IPR006037">
    <property type="entry name" value="RCK_C"/>
</dbReference>
<feature type="transmembrane region" description="Helical" evidence="7">
    <location>
        <begin position="31"/>
        <end position="48"/>
    </location>
</feature>
<feature type="domain" description="RCK C-terminal" evidence="8">
    <location>
        <begin position="209"/>
        <end position="293"/>
    </location>
</feature>
<dbReference type="PROSITE" id="PS51202">
    <property type="entry name" value="RCK_C"/>
    <property type="match status" value="1"/>
</dbReference>
<dbReference type="AlphaFoldDB" id="A0A928BQQ8"/>
<evidence type="ECO:0000313" key="9">
    <source>
        <dbReference type="EMBL" id="MBE6265111.1"/>
    </source>
</evidence>
<dbReference type="PANTHER" id="PTHR43652:SF2">
    <property type="entry name" value="BASIC AMINO ACID ANTIPORTER YFCC-RELATED"/>
    <property type="match status" value="1"/>
</dbReference>
<dbReference type="Gene3D" id="3.30.70.1450">
    <property type="entry name" value="Regulator of K+ conductance, C-terminal domain"/>
    <property type="match status" value="1"/>
</dbReference>
<protein>
    <submittedName>
        <fullName evidence="9">SLC13/DASS family transporter</fullName>
    </submittedName>
</protein>
<evidence type="ECO:0000256" key="4">
    <source>
        <dbReference type="ARBA" id="ARBA00022737"/>
    </source>
</evidence>
<evidence type="ECO:0000256" key="3">
    <source>
        <dbReference type="ARBA" id="ARBA00022692"/>
    </source>
</evidence>
<dbReference type="GO" id="GO:0006813">
    <property type="term" value="P:potassium ion transport"/>
    <property type="evidence" value="ECO:0007669"/>
    <property type="project" value="InterPro"/>
</dbReference>
<gene>
    <name evidence="9" type="ORF">E7102_01360</name>
</gene>
<feature type="transmembrane region" description="Helical" evidence="7">
    <location>
        <begin position="311"/>
        <end position="340"/>
    </location>
</feature>
<dbReference type="InterPro" id="IPR036721">
    <property type="entry name" value="RCK_C_sf"/>
</dbReference>
<dbReference type="InterPro" id="IPR051679">
    <property type="entry name" value="DASS-Related_Transporters"/>
</dbReference>
<keyword evidence="5 7" id="KW-1133">Transmembrane helix</keyword>
<feature type="transmembrane region" description="Helical" evidence="7">
    <location>
        <begin position="60"/>
        <end position="84"/>
    </location>
</feature>
<keyword evidence="3 7" id="KW-0812">Transmembrane</keyword>
<dbReference type="InterPro" id="IPR004680">
    <property type="entry name" value="Cit_transptr-like_dom"/>
</dbReference>